<dbReference type="Proteomes" id="UP000544054">
    <property type="component" value="Unassembled WGS sequence"/>
</dbReference>
<gene>
    <name evidence="1" type="ORF">HHL23_09805</name>
</gene>
<reference evidence="1 2" key="1">
    <citation type="submission" date="2020-04" db="EMBL/GenBank/DDBJ databases">
        <title>Chryseobacterium sp. RP-3-3 sp. nov., isolated from Jeju soil.</title>
        <authorList>
            <person name="Dahal R.H."/>
        </authorList>
    </citation>
    <scope>NUCLEOTIDE SEQUENCE [LARGE SCALE GENOMIC DNA]</scope>
    <source>
        <strain evidence="1 2">RP-3-3</strain>
    </source>
</reference>
<protein>
    <submittedName>
        <fullName evidence="1">GLPGLI family protein</fullName>
    </submittedName>
</protein>
<evidence type="ECO:0000313" key="2">
    <source>
        <dbReference type="Proteomes" id="UP000544054"/>
    </source>
</evidence>
<evidence type="ECO:0000313" key="1">
    <source>
        <dbReference type="EMBL" id="NML70090.1"/>
    </source>
</evidence>
<keyword evidence="2" id="KW-1185">Reference proteome</keyword>
<dbReference type="Pfam" id="PF22252">
    <property type="entry name" value="PNGase_F-II_N"/>
    <property type="match status" value="1"/>
</dbReference>
<dbReference type="InterPro" id="IPR005901">
    <property type="entry name" value="GLPGLI"/>
</dbReference>
<comment type="caution">
    <text evidence="1">The sequence shown here is derived from an EMBL/GenBank/DDBJ whole genome shotgun (WGS) entry which is preliminary data.</text>
</comment>
<organism evidence="1 2">
    <name type="scientific">Chryseobacterium antibioticum</name>
    <dbReference type="NCBI Taxonomy" id="2728847"/>
    <lineage>
        <taxon>Bacteria</taxon>
        <taxon>Pseudomonadati</taxon>
        <taxon>Bacteroidota</taxon>
        <taxon>Flavobacteriia</taxon>
        <taxon>Flavobacteriales</taxon>
        <taxon>Weeksellaceae</taxon>
        <taxon>Chryseobacterium group</taxon>
        <taxon>Chryseobacterium</taxon>
    </lineage>
</organism>
<name>A0A7Y0AML6_9FLAO</name>
<dbReference type="EMBL" id="JABBGI010000011">
    <property type="protein sequence ID" value="NML70090.1"/>
    <property type="molecule type" value="Genomic_DNA"/>
</dbReference>
<accession>A0A7Y0AML6</accession>
<sequence length="257" mass="29556">MKKTLFGIIIGLYSINLSAQDNKAIMEINYETKMISDSLNRDKVNIFSTALLFNNTQSIYCSKEAKLYYKGTPAETITTSAGQIAKYPKTVESIYKNNDVITASLPVGKYAFTFEEPKLKWEILSDRKEIKGYKSQLAKTITDTGQIFFAWFTTDITIPEGPFRFKGLSGLVLEVYNKNRTIEIYATDIKKSNELIEPLKYYNEVKAKTKAQFLEARKNYHENPSIYNGNMRLFDEYGNEKTKMMTDRIKSITTFLD</sequence>
<dbReference type="AlphaFoldDB" id="A0A7Y0AML6"/>
<dbReference type="NCBIfam" id="TIGR01200">
    <property type="entry name" value="GLPGLI"/>
    <property type="match status" value="1"/>
</dbReference>
<proteinExistence type="predicted"/>
<dbReference type="RefSeq" id="WP_169234633.1">
    <property type="nucleotide sequence ID" value="NZ_JABBGI010000011.1"/>
</dbReference>